<evidence type="ECO:0000313" key="5">
    <source>
        <dbReference type="Proteomes" id="UP000017090"/>
    </source>
</evidence>
<dbReference type="EMBL" id="AWXA01000008">
    <property type="protein sequence ID" value="ERT61681.1"/>
    <property type="molecule type" value="Genomic_DNA"/>
</dbReference>
<evidence type="ECO:0000256" key="2">
    <source>
        <dbReference type="SAM" id="SignalP"/>
    </source>
</evidence>
<reference evidence="4 5" key="1">
    <citation type="submission" date="2013-09" db="EMBL/GenBank/DDBJ databases">
        <authorList>
            <person name="Durkin A.S."/>
            <person name="Haft D.R."/>
            <person name="McCorrison J."/>
            <person name="Torralba M."/>
            <person name="Gillis M."/>
            <person name="Haft D.H."/>
            <person name="Methe B."/>
            <person name="Sutton G."/>
            <person name="Nelson K.E."/>
        </authorList>
    </citation>
    <scope>NUCLEOTIDE SEQUENCE [LARGE SCALE GENOMIC DNA]</scope>
    <source>
        <strain evidence="4 5">BV3C16-1</strain>
    </source>
</reference>
<dbReference type="GO" id="GO:0009253">
    <property type="term" value="P:peptidoglycan catabolic process"/>
    <property type="evidence" value="ECO:0007669"/>
    <property type="project" value="InterPro"/>
</dbReference>
<dbReference type="CDD" id="cd06583">
    <property type="entry name" value="PGRP"/>
    <property type="match status" value="1"/>
</dbReference>
<evidence type="ECO:0000313" key="4">
    <source>
        <dbReference type="EMBL" id="ERT61681.1"/>
    </source>
</evidence>
<dbReference type="PATRIC" id="fig|1111454.3.peg.601"/>
<feature type="domain" description="Peptidoglycan recognition protein family" evidence="3">
    <location>
        <begin position="73"/>
        <end position="187"/>
    </location>
</feature>
<name>U7UQW9_9FIRM</name>
<dbReference type="GO" id="GO:0008745">
    <property type="term" value="F:N-acetylmuramoyl-L-alanine amidase activity"/>
    <property type="evidence" value="ECO:0007669"/>
    <property type="project" value="InterPro"/>
</dbReference>
<dbReference type="InterPro" id="IPR006619">
    <property type="entry name" value="PGRP_domain_met/bac"/>
</dbReference>
<dbReference type="InterPro" id="IPR002502">
    <property type="entry name" value="Amidase_domain"/>
</dbReference>
<feature type="signal peptide" evidence="2">
    <location>
        <begin position="1"/>
        <end position="24"/>
    </location>
</feature>
<dbReference type="InterPro" id="IPR015510">
    <property type="entry name" value="PGRP"/>
</dbReference>
<evidence type="ECO:0000259" key="3">
    <source>
        <dbReference type="SMART" id="SM00701"/>
    </source>
</evidence>
<keyword evidence="5" id="KW-1185">Reference proteome</keyword>
<dbReference type="AlphaFoldDB" id="U7UQW9"/>
<dbReference type="SMART" id="SM00701">
    <property type="entry name" value="PGRP"/>
    <property type="match status" value="1"/>
</dbReference>
<keyword evidence="2" id="KW-0732">Signal</keyword>
<dbReference type="InterPro" id="IPR036505">
    <property type="entry name" value="Amidase/PGRP_sf"/>
</dbReference>
<dbReference type="GO" id="GO:0008270">
    <property type="term" value="F:zinc ion binding"/>
    <property type="evidence" value="ECO:0007669"/>
    <property type="project" value="InterPro"/>
</dbReference>
<sequence>MGVKISSAVIAAVLFFGMVVPATAADTGDAMKSADIRTRVQRLLREYDDGRSDSYDHLPVYRPERDAAPNEGIGVKETNLTFVEPLSVRLQTKNIIIHHVGIPDGDTSAAAIHKAHLQNGWAGIGYHYVIRKDGTIERGRPLATVGAHSYGNNYTSVGINVAGNFDKEYPTKRQLKSLVRFRPPRQE</sequence>
<dbReference type="SUPFAM" id="SSF55846">
    <property type="entry name" value="N-acetylmuramoyl-L-alanine amidase-like"/>
    <property type="match status" value="1"/>
</dbReference>
<comment type="caution">
    <text evidence="4">The sequence shown here is derived from an EMBL/GenBank/DDBJ whole genome shotgun (WGS) entry which is preliminary data.</text>
</comment>
<protein>
    <submittedName>
        <fullName evidence="4">N-acetylmuramoyl-L-alanine amidase</fullName>
    </submittedName>
</protein>
<comment type="similarity">
    <text evidence="1">Belongs to the N-acetylmuramoyl-L-alanine amidase 2 family.</text>
</comment>
<accession>U7UQW9</accession>
<dbReference type="PANTHER" id="PTHR11022">
    <property type="entry name" value="PEPTIDOGLYCAN RECOGNITION PROTEIN"/>
    <property type="match status" value="1"/>
</dbReference>
<dbReference type="Pfam" id="PF01510">
    <property type="entry name" value="Amidase_2"/>
    <property type="match status" value="1"/>
</dbReference>
<dbReference type="Proteomes" id="UP000017090">
    <property type="component" value="Unassembled WGS sequence"/>
</dbReference>
<proteinExistence type="inferred from homology"/>
<dbReference type="PANTHER" id="PTHR11022:SF41">
    <property type="entry name" value="PEPTIDOGLYCAN-RECOGNITION PROTEIN LC-RELATED"/>
    <property type="match status" value="1"/>
</dbReference>
<dbReference type="eggNOG" id="COG3023">
    <property type="taxonomic scope" value="Bacteria"/>
</dbReference>
<dbReference type="STRING" id="1111454.HMPREF1250_2263"/>
<gene>
    <name evidence="4" type="ORF">HMPREF1250_2263</name>
</gene>
<organism evidence="4 5">
    <name type="scientific">Megasphaera vaginalis</name>
    <name type="common">ex Srinivasan et al. 2021</name>
    <dbReference type="NCBI Taxonomy" id="1111454"/>
    <lineage>
        <taxon>Bacteria</taxon>
        <taxon>Bacillati</taxon>
        <taxon>Bacillota</taxon>
        <taxon>Negativicutes</taxon>
        <taxon>Veillonellales</taxon>
        <taxon>Veillonellaceae</taxon>
        <taxon>Megasphaera</taxon>
    </lineage>
</organism>
<feature type="chain" id="PRO_5004688853" evidence="2">
    <location>
        <begin position="25"/>
        <end position="187"/>
    </location>
</feature>
<evidence type="ECO:0000256" key="1">
    <source>
        <dbReference type="ARBA" id="ARBA00007553"/>
    </source>
</evidence>
<dbReference type="Gene3D" id="3.40.80.10">
    <property type="entry name" value="Peptidoglycan recognition protein-like"/>
    <property type="match status" value="1"/>
</dbReference>